<feature type="domain" description="MD-2-related lipid-recognition" evidence="5">
    <location>
        <begin position="23"/>
        <end position="143"/>
    </location>
</feature>
<evidence type="ECO:0000313" key="7">
    <source>
        <dbReference type="RefSeq" id="XP_003741536.1"/>
    </source>
</evidence>
<dbReference type="PANTHER" id="PTHR11306:SF68">
    <property type="entry name" value="NPC INTRACELLULAR CHOLESTEROL TRANSPORTER 2"/>
    <property type="match status" value="1"/>
</dbReference>
<proteinExistence type="inferred from homology"/>
<accession>A0AAJ6QRB9</accession>
<dbReference type="GO" id="GO:0032934">
    <property type="term" value="F:sterol binding"/>
    <property type="evidence" value="ECO:0007669"/>
    <property type="project" value="InterPro"/>
</dbReference>
<evidence type="ECO:0000256" key="4">
    <source>
        <dbReference type="SAM" id="SignalP"/>
    </source>
</evidence>
<feature type="chain" id="PRO_5042501064" evidence="4">
    <location>
        <begin position="18"/>
        <end position="146"/>
    </location>
</feature>
<dbReference type="GeneID" id="100907311"/>
<feature type="signal peptide" evidence="4">
    <location>
        <begin position="1"/>
        <end position="17"/>
    </location>
</feature>
<comment type="subcellular location">
    <subcellularLocation>
        <location evidence="1">Secreted</location>
    </subcellularLocation>
</comment>
<dbReference type="GO" id="GO:0015918">
    <property type="term" value="P:sterol transport"/>
    <property type="evidence" value="ECO:0007669"/>
    <property type="project" value="InterPro"/>
</dbReference>
<evidence type="ECO:0000313" key="6">
    <source>
        <dbReference type="Proteomes" id="UP000694867"/>
    </source>
</evidence>
<dbReference type="InterPro" id="IPR039670">
    <property type="entry name" value="NPC2-like"/>
</dbReference>
<reference evidence="7" key="1">
    <citation type="submission" date="2025-08" db="UniProtKB">
        <authorList>
            <consortium name="RefSeq"/>
        </authorList>
    </citation>
    <scope>IDENTIFICATION</scope>
</reference>
<name>A0AAJ6QRB9_9ACAR</name>
<organism evidence="6 7">
    <name type="scientific">Galendromus occidentalis</name>
    <name type="common">western predatory mite</name>
    <dbReference type="NCBI Taxonomy" id="34638"/>
    <lineage>
        <taxon>Eukaryota</taxon>
        <taxon>Metazoa</taxon>
        <taxon>Ecdysozoa</taxon>
        <taxon>Arthropoda</taxon>
        <taxon>Chelicerata</taxon>
        <taxon>Arachnida</taxon>
        <taxon>Acari</taxon>
        <taxon>Parasitiformes</taxon>
        <taxon>Mesostigmata</taxon>
        <taxon>Gamasina</taxon>
        <taxon>Phytoseioidea</taxon>
        <taxon>Phytoseiidae</taxon>
        <taxon>Typhlodrominae</taxon>
        <taxon>Galendromus</taxon>
    </lineage>
</organism>
<protein>
    <submittedName>
        <fullName evidence="7">Mite group 2 allergen Pso o 2</fullName>
    </submittedName>
</protein>
<gene>
    <name evidence="7" type="primary">LOC100907311</name>
</gene>
<sequence length="146" mass="15691">MLLRIALASALLLAVTAQRQIKTEACDEAGKGVIQSVTVTPCTTEPCQLKKGAVASFGFKYTCDQDSEFVRLQGTASGPFGIKIPIPGLQNDFCKVVDCPVQKDKVYEGSFDMRIGRVPLTKTTVEMKVLGASGLSACFKFPVKLI</sequence>
<dbReference type="Proteomes" id="UP000694867">
    <property type="component" value="Unplaced"/>
</dbReference>
<dbReference type="Pfam" id="PF02221">
    <property type="entry name" value="E1_DerP2_DerF2"/>
    <property type="match status" value="1"/>
</dbReference>
<dbReference type="GO" id="GO:0005576">
    <property type="term" value="C:extracellular region"/>
    <property type="evidence" value="ECO:0007669"/>
    <property type="project" value="UniProtKB-SubCell"/>
</dbReference>
<dbReference type="InterPro" id="IPR014756">
    <property type="entry name" value="Ig_E-set"/>
</dbReference>
<dbReference type="KEGG" id="goe:100907311"/>
<dbReference type="Gene3D" id="2.60.40.770">
    <property type="match status" value="1"/>
</dbReference>
<evidence type="ECO:0000256" key="3">
    <source>
        <dbReference type="ARBA" id="ARBA00022525"/>
    </source>
</evidence>
<evidence type="ECO:0000259" key="5">
    <source>
        <dbReference type="SMART" id="SM00737"/>
    </source>
</evidence>
<dbReference type="FunFam" id="2.60.40.770:FF:000001">
    <property type="entry name" value="NPC intracellular cholesterol transporter 2"/>
    <property type="match status" value="1"/>
</dbReference>
<comment type="similarity">
    <text evidence="2">Belongs to the NPC2 family.</text>
</comment>
<dbReference type="AlphaFoldDB" id="A0AAJ6QRB9"/>
<dbReference type="SMART" id="SM00737">
    <property type="entry name" value="ML"/>
    <property type="match status" value="1"/>
</dbReference>
<keyword evidence="6" id="KW-1185">Reference proteome</keyword>
<evidence type="ECO:0000256" key="1">
    <source>
        <dbReference type="ARBA" id="ARBA00004613"/>
    </source>
</evidence>
<keyword evidence="3" id="KW-0964">Secreted</keyword>
<dbReference type="InterPro" id="IPR003172">
    <property type="entry name" value="ML_dom"/>
</dbReference>
<evidence type="ECO:0000256" key="2">
    <source>
        <dbReference type="ARBA" id="ARBA00006370"/>
    </source>
</evidence>
<dbReference type="RefSeq" id="XP_003741536.1">
    <property type="nucleotide sequence ID" value="XM_003741488.2"/>
</dbReference>
<keyword evidence="4" id="KW-0732">Signal</keyword>
<dbReference type="SUPFAM" id="SSF81296">
    <property type="entry name" value="E set domains"/>
    <property type="match status" value="1"/>
</dbReference>
<dbReference type="PANTHER" id="PTHR11306">
    <property type="entry name" value="NIEMANN PICK TYPE C2 PROTEIN NPC2-RELATED"/>
    <property type="match status" value="1"/>
</dbReference>